<accession>A0A1G1YSC9</accession>
<evidence type="ECO:0000313" key="1">
    <source>
        <dbReference type="EMBL" id="OGY55255.1"/>
    </source>
</evidence>
<proteinExistence type="predicted"/>
<dbReference type="EMBL" id="MHIQ01000006">
    <property type="protein sequence ID" value="OGY55255.1"/>
    <property type="molecule type" value="Genomic_DNA"/>
</dbReference>
<dbReference type="AlphaFoldDB" id="A0A1G1YSC9"/>
<evidence type="ECO:0008006" key="3">
    <source>
        <dbReference type="Google" id="ProtNLM"/>
    </source>
</evidence>
<name>A0A1G1YSC9_9BACT</name>
<protein>
    <recommendedName>
        <fullName evidence="3">DUF3352 domain-containing protein</fullName>
    </recommendedName>
</protein>
<evidence type="ECO:0000313" key="2">
    <source>
        <dbReference type="Proteomes" id="UP000178944"/>
    </source>
</evidence>
<gene>
    <name evidence="1" type="ORF">A2951_01795</name>
</gene>
<comment type="caution">
    <text evidence="1">The sequence shown here is derived from an EMBL/GenBank/DDBJ whole genome shotgun (WGS) entry which is preliminary data.</text>
</comment>
<organism evidence="1 2">
    <name type="scientific">Candidatus Buchananbacteria bacterium RIFCSPLOWO2_01_FULL_56_15</name>
    <dbReference type="NCBI Taxonomy" id="1797547"/>
    <lineage>
        <taxon>Bacteria</taxon>
        <taxon>Candidatus Buchananiibacteriota</taxon>
    </lineage>
</organism>
<sequence>MLARVLSTLGQYRLPLLAGAFVVVGIGSYYCQSQRDRLLTFAPLDTLVYVHVRDATWPWQPRTFDRLPASNLYAQLNTSLGLVAGELENQLLPASQQVSVLLLPTGEVGSPRFAGEAGAFDQVLLVRLKHGWPSRAAQQSARSFITRQPNHRQLAKTTYALASSQSALERVQQVKDQTLFALTQRLNRRLLGRDPVGIYVDVPNLLPYLDQFDPAVRLLASAATDGVYLRATPYAGRWQFQLSGYPGRIVRPQPIIGRLLSFSKQPPLLKYLPQDFTFFASAVSVVDLVTDFSRRNKDINDALQQTGDYLAATSQFDPRGLVETFNMPANLLVGTARPEAWLGFDLALVLNPGADVAGFEELASAFWATQSPQPVNRRLADGTRVVELYARPERFAWQDYSIAGQPGRLLDAPAFGVALTYLQPGRFTLLTTATATAAVVVEQRGVSLEQVLQPCGVNPTDRFFILNTSHMASSSLAFLPIGTIIGVQQGGGVVGCFY</sequence>
<dbReference type="Proteomes" id="UP000178944">
    <property type="component" value="Unassembled WGS sequence"/>
</dbReference>
<reference evidence="1 2" key="1">
    <citation type="journal article" date="2016" name="Nat. Commun.">
        <title>Thousands of microbial genomes shed light on interconnected biogeochemical processes in an aquifer system.</title>
        <authorList>
            <person name="Anantharaman K."/>
            <person name="Brown C.T."/>
            <person name="Hug L.A."/>
            <person name="Sharon I."/>
            <person name="Castelle C.J."/>
            <person name="Probst A.J."/>
            <person name="Thomas B.C."/>
            <person name="Singh A."/>
            <person name="Wilkins M.J."/>
            <person name="Karaoz U."/>
            <person name="Brodie E.L."/>
            <person name="Williams K.H."/>
            <person name="Hubbard S.S."/>
            <person name="Banfield J.F."/>
        </authorList>
    </citation>
    <scope>NUCLEOTIDE SEQUENCE [LARGE SCALE GENOMIC DNA]</scope>
</reference>